<dbReference type="SUPFAM" id="SSF55486">
    <property type="entry name" value="Metalloproteases ('zincins'), catalytic domain"/>
    <property type="match status" value="1"/>
</dbReference>
<name>M5RZG3_9BACT</name>
<dbReference type="Gene3D" id="3.40.390.10">
    <property type="entry name" value="Collagenase (Catalytic Domain)"/>
    <property type="match status" value="1"/>
</dbReference>
<dbReference type="AlphaFoldDB" id="M5RZG3"/>
<dbReference type="SUPFAM" id="SSF51126">
    <property type="entry name" value="Pectin lyase-like"/>
    <property type="match status" value="1"/>
</dbReference>
<evidence type="ECO:0008006" key="4">
    <source>
        <dbReference type="Google" id="ProtNLM"/>
    </source>
</evidence>
<reference evidence="2 3" key="1">
    <citation type="journal article" date="2013" name="Mar. Genomics">
        <title>Expression of sulfatases in Rhodopirellula baltica and the diversity of sulfatases in the genus Rhodopirellula.</title>
        <authorList>
            <person name="Wegner C.E."/>
            <person name="Richter-Heitmann T."/>
            <person name="Klindworth A."/>
            <person name="Klockow C."/>
            <person name="Richter M."/>
            <person name="Achstetter T."/>
            <person name="Glockner F.O."/>
            <person name="Harder J."/>
        </authorList>
    </citation>
    <scope>NUCLEOTIDE SEQUENCE [LARGE SCALE GENOMIC DNA]</scope>
    <source>
        <strain evidence="2 3">SM1</strain>
    </source>
</reference>
<proteinExistence type="predicted"/>
<evidence type="ECO:0000256" key="1">
    <source>
        <dbReference type="SAM" id="MobiDB-lite"/>
    </source>
</evidence>
<dbReference type="InterPro" id="IPR024079">
    <property type="entry name" value="MetalloPept_cat_dom_sf"/>
</dbReference>
<feature type="compositionally biased region" description="Acidic residues" evidence="1">
    <location>
        <begin position="969"/>
        <end position="981"/>
    </location>
</feature>
<dbReference type="InterPro" id="IPR011050">
    <property type="entry name" value="Pectin_lyase_fold/virulence"/>
</dbReference>
<dbReference type="SMART" id="SM00710">
    <property type="entry name" value="PbH1"/>
    <property type="match status" value="10"/>
</dbReference>
<protein>
    <recommendedName>
        <fullName evidence="4">Right handed beta helix domain-containing protein</fullName>
    </recommendedName>
</protein>
<dbReference type="InterPro" id="IPR006626">
    <property type="entry name" value="PbH1"/>
</dbReference>
<accession>M5RZG3</accession>
<evidence type="ECO:0000313" key="2">
    <source>
        <dbReference type="EMBL" id="EMI20777.1"/>
    </source>
</evidence>
<dbReference type="PATRIC" id="fig|1265738.3.peg.2297"/>
<dbReference type="EMBL" id="ANOG01000323">
    <property type="protein sequence ID" value="EMI20777.1"/>
    <property type="molecule type" value="Genomic_DNA"/>
</dbReference>
<sequence>MQDVDPESTAVDDTYGGIIGNVGLNVPAGNGLLANDLGGPANVTAVNGGANVGIATATTHGTVTVQADGSFLYEPDAGNLTADSFTYELDTATTATVNLTFGTDLVWFIDVTPSGAGNEGTLSDPFTSIADYHGVAAAGDKVFIAEGSYTGPLNLNNNTIVIGEGASGTTASLLGVTEPTDSRTLPGVGGTAPVITSAGNGINLASGNTIRGVDIGNTTGTGISGVSVGTATVSDVSITGTGAGVNIITGTLAMSFDEISSSNAAGITLSGVGGDFDVTTGTIDSGNSTAVSISGNPIDLGVTLGSVSSNGATNGIVLSNTTGSFTVTGDGGSSQNGSGGSILNSTGDAISLTTVTNISLDQMTVDDIGGHGVFGTGVVNLSISNSTFEDIGDVANEDAFSFRTQTGGTDNNLSGTFTLDNVDVTRFHDTGVHIYNETGTLTANIINDSDFSDNDDTNGVFGINVETEGDANMTLLINGSDFDNIESNIVRYDAGSTGINDVTILNSTSVGGGGPNDFPNGGGIELQANNSSSTTFDIRSNTLVDMRGDIVRIVSSSGNGNFEGRIGGPNASDGNTLSGSAQGDGIHIENFSHNATGIEVWTILVQNNEIGIDTSGIAGGPFNGIGDDGIQINIGDHDGISNITIADNQLGNIASEGIKTFFDDDLAGGTNPDNRLSITDNTFTSITSGQGIEHDTRDTAETCLHIAGNTLGTAEIIIDVRDSSTATISQANVAALSAANGGATVIEQNNGISGFNVPCNPVLPGAPLLLESEPGLVAGGVLLDALGLSHAISEAHNYWTRQGISQSQQSQLANAEYFIRDLADGVLGRAFRNTVYIDSNAAGIGWQLGSGLGIDLVDVLTHELGHVLGFDDVYDSHREGDVMYGIRSPSQDLINASRMNGFDHALLLGSSSVDRLMSDWDDDDLSDSLGIDLPVDLQTKRRGKASPFTGTIDLIDVVDRLRQQSDGESAAEEQRESEEDTVTLLAEGRS</sequence>
<keyword evidence="3" id="KW-1185">Reference proteome</keyword>
<dbReference type="Pfam" id="PF17963">
    <property type="entry name" value="Big_9"/>
    <property type="match status" value="1"/>
</dbReference>
<dbReference type="Proteomes" id="UP000011991">
    <property type="component" value="Unassembled WGS sequence"/>
</dbReference>
<gene>
    <name evidence="2" type="ORF">RMSM_02290</name>
</gene>
<comment type="caution">
    <text evidence="2">The sequence shown here is derived from an EMBL/GenBank/DDBJ whole genome shotgun (WGS) entry which is preliminary data.</text>
</comment>
<organism evidence="2 3">
    <name type="scientific">Rhodopirellula maiorica SM1</name>
    <dbReference type="NCBI Taxonomy" id="1265738"/>
    <lineage>
        <taxon>Bacteria</taxon>
        <taxon>Pseudomonadati</taxon>
        <taxon>Planctomycetota</taxon>
        <taxon>Planctomycetia</taxon>
        <taxon>Pirellulales</taxon>
        <taxon>Pirellulaceae</taxon>
        <taxon>Novipirellula</taxon>
    </lineage>
</organism>
<dbReference type="GO" id="GO:0008237">
    <property type="term" value="F:metallopeptidase activity"/>
    <property type="evidence" value="ECO:0007669"/>
    <property type="project" value="InterPro"/>
</dbReference>
<feature type="region of interest" description="Disordered" evidence="1">
    <location>
        <begin position="963"/>
        <end position="990"/>
    </location>
</feature>
<evidence type="ECO:0000313" key="3">
    <source>
        <dbReference type="Proteomes" id="UP000011991"/>
    </source>
</evidence>